<dbReference type="Gene3D" id="1.10.533.10">
    <property type="entry name" value="Death Domain, Fas"/>
    <property type="match status" value="1"/>
</dbReference>
<dbReference type="OMA" id="CTCHEVE"/>
<feature type="domain" description="CARD" evidence="3">
    <location>
        <begin position="136"/>
        <end position="225"/>
    </location>
</feature>
<reference evidence="4 5" key="1">
    <citation type="journal article" date="2013" name="Nature">
        <title>Insights into bilaterian evolution from three spiralian genomes.</title>
        <authorList>
            <person name="Simakov O."/>
            <person name="Marletaz F."/>
            <person name="Cho S.J."/>
            <person name="Edsinger-Gonzales E."/>
            <person name="Havlak P."/>
            <person name="Hellsten U."/>
            <person name="Kuo D.H."/>
            <person name="Larsson T."/>
            <person name="Lv J."/>
            <person name="Arendt D."/>
            <person name="Savage R."/>
            <person name="Osoegawa K."/>
            <person name="de Jong P."/>
            <person name="Grimwood J."/>
            <person name="Chapman J.A."/>
            <person name="Shapiro H."/>
            <person name="Aerts A."/>
            <person name="Otillar R.P."/>
            <person name="Terry A.Y."/>
            <person name="Boore J.L."/>
            <person name="Grigoriev I.V."/>
            <person name="Lindberg D.R."/>
            <person name="Seaver E.C."/>
            <person name="Weisblat D.A."/>
            <person name="Putnam N.H."/>
            <person name="Rokhsar D.S."/>
        </authorList>
    </citation>
    <scope>NUCLEOTIDE SEQUENCE [LARGE SCALE GENOMIC DNA]</scope>
</reference>
<dbReference type="GO" id="GO:0070513">
    <property type="term" value="F:death domain binding"/>
    <property type="evidence" value="ECO:0007669"/>
    <property type="project" value="InterPro"/>
</dbReference>
<dbReference type="KEGG" id="lgi:LOTGIDRAFT_234111"/>
<dbReference type="SUPFAM" id="SSF47986">
    <property type="entry name" value="DEATH domain"/>
    <property type="match status" value="1"/>
</dbReference>
<dbReference type="GO" id="GO:0042981">
    <property type="term" value="P:regulation of apoptotic process"/>
    <property type="evidence" value="ECO:0007669"/>
    <property type="project" value="InterPro"/>
</dbReference>
<feature type="region of interest" description="Disordered" evidence="2">
    <location>
        <begin position="404"/>
        <end position="459"/>
    </location>
</feature>
<name>V3ZZ64_LOTGI</name>
<evidence type="ECO:0000313" key="4">
    <source>
        <dbReference type="EMBL" id="ESO89707.1"/>
    </source>
</evidence>
<organism evidence="4 5">
    <name type="scientific">Lottia gigantea</name>
    <name type="common">Giant owl limpet</name>
    <dbReference type="NCBI Taxonomy" id="225164"/>
    <lineage>
        <taxon>Eukaryota</taxon>
        <taxon>Metazoa</taxon>
        <taxon>Spiralia</taxon>
        <taxon>Lophotrochozoa</taxon>
        <taxon>Mollusca</taxon>
        <taxon>Gastropoda</taxon>
        <taxon>Patellogastropoda</taxon>
        <taxon>Lottioidea</taxon>
        <taxon>Lottiidae</taxon>
        <taxon>Lottia</taxon>
    </lineage>
</organism>
<dbReference type="InterPro" id="IPR011029">
    <property type="entry name" value="DEATH-like_dom_sf"/>
</dbReference>
<feature type="region of interest" description="Disordered" evidence="2">
    <location>
        <begin position="63"/>
        <end position="146"/>
    </location>
</feature>
<dbReference type="PANTHER" id="PTHR15034">
    <property type="entry name" value="DEATH DOMAIN-CONTAINING PROTEIN CRADD"/>
    <property type="match status" value="1"/>
</dbReference>
<dbReference type="PANTHER" id="PTHR15034:SF5">
    <property type="entry name" value="DEATH DOMAIN-CONTAINING PROTEIN CRADD"/>
    <property type="match status" value="1"/>
</dbReference>
<feature type="compositionally biased region" description="Low complexity" evidence="2">
    <location>
        <begin position="70"/>
        <end position="83"/>
    </location>
</feature>
<dbReference type="Pfam" id="PF00619">
    <property type="entry name" value="CARD"/>
    <property type="match status" value="1"/>
</dbReference>
<dbReference type="RefSeq" id="XP_009059501.1">
    <property type="nucleotide sequence ID" value="XM_009061253.1"/>
</dbReference>
<dbReference type="AlphaFoldDB" id="V3ZZ64"/>
<dbReference type="PROSITE" id="PS50209">
    <property type="entry name" value="CARD"/>
    <property type="match status" value="1"/>
</dbReference>
<dbReference type="GO" id="GO:0002020">
    <property type="term" value="F:protease binding"/>
    <property type="evidence" value="ECO:0007669"/>
    <property type="project" value="InterPro"/>
</dbReference>
<dbReference type="CDD" id="cd01671">
    <property type="entry name" value="CARD"/>
    <property type="match status" value="1"/>
</dbReference>
<protein>
    <recommendedName>
        <fullName evidence="3">CARD domain-containing protein</fullName>
    </recommendedName>
</protein>
<evidence type="ECO:0000256" key="1">
    <source>
        <dbReference type="SAM" id="Coils"/>
    </source>
</evidence>
<keyword evidence="5" id="KW-1185">Reference proteome</keyword>
<feature type="compositionally biased region" description="Polar residues" evidence="2">
    <location>
        <begin position="407"/>
        <end position="434"/>
    </location>
</feature>
<feature type="coiled-coil region" evidence="1">
    <location>
        <begin position="23"/>
        <end position="57"/>
    </location>
</feature>
<dbReference type="InterPro" id="IPR037939">
    <property type="entry name" value="CRADD"/>
</dbReference>
<evidence type="ECO:0000259" key="3">
    <source>
        <dbReference type="PROSITE" id="PS50209"/>
    </source>
</evidence>
<dbReference type="InterPro" id="IPR001315">
    <property type="entry name" value="CARD"/>
</dbReference>
<dbReference type="STRING" id="225164.V3ZZ64"/>
<dbReference type="SMART" id="SM00114">
    <property type="entry name" value="CARD"/>
    <property type="match status" value="1"/>
</dbReference>
<proteinExistence type="predicted"/>
<accession>V3ZZ64</accession>
<dbReference type="Proteomes" id="UP000030746">
    <property type="component" value="Unassembled WGS sequence"/>
</dbReference>
<gene>
    <name evidence="4" type="ORF">LOTGIDRAFT_234111</name>
</gene>
<feature type="compositionally biased region" description="Polar residues" evidence="2">
    <location>
        <begin position="92"/>
        <end position="110"/>
    </location>
</feature>
<feature type="compositionally biased region" description="Basic and acidic residues" evidence="2">
    <location>
        <begin position="448"/>
        <end position="459"/>
    </location>
</feature>
<sequence>MDLPSGFDILKQKLSDEFQIQCIMADNSDTDELRNEIKRLEKEKSEYDRKKERETLEQKLKELKGALKGNSSVASSPSNSNNNRRSRKDCSPNVQESFNRIKNKLDTSIQSDNDDSDSNNVSDKSSSEEDEAEEVMTAQHKQKIQKHRDTLVENMIPDDIFNDMIAGKILTTADVSRIKKKSTRESVNEELLNNLVLKSDRAFFVFTKSLRKTLQEYLANLLEPPSKAKKKKRKRQQREMNISLDVDKIIPTNTTPPTCTCQEVEEQILMMSKNAYKNIRRRDQSASAFEQFRKELESTNTVIKDSMEIMNTLKILCRHGEVIGINRGSVKFKLKFQSMEDLNDIWRLYQSGELLTSIQSRLITPRVLQYFKLKDIMLGLRIYESEYEICQRDLTDWHKVRKRSVKENSGSHVQPQIDPSQDVENSPSPKSLQQQHHHGRRKAFNELQRNHISDQETLH</sequence>
<dbReference type="EMBL" id="KB202544">
    <property type="protein sequence ID" value="ESO89707.1"/>
    <property type="molecule type" value="Genomic_DNA"/>
</dbReference>
<dbReference type="OrthoDB" id="6162777at2759"/>
<dbReference type="GeneID" id="20249450"/>
<dbReference type="HOGENOM" id="CLU_596264_0_0_1"/>
<evidence type="ECO:0000256" key="2">
    <source>
        <dbReference type="SAM" id="MobiDB-lite"/>
    </source>
</evidence>
<dbReference type="CTD" id="20249450"/>
<keyword evidence="1" id="KW-0175">Coiled coil</keyword>
<evidence type="ECO:0000313" key="5">
    <source>
        <dbReference type="Proteomes" id="UP000030746"/>
    </source>
</evidence>